<dbReference type="Pfam" id="PF03372">
    <property type="entry name" value="Exo_endo_phos"/>
    <property type="match status" value="1"/>
</dbReference>
<keyword evidence="9" id="KW-0812">Transmembrane</keyword>
<dbReference type="InterPro" id="IPR036691">
    <property type="entry name" value="Endo/exonu/phosph_ase_sf"/>
</dbReference>
<dbReference type="HOGENOM" id="CLU_069581_0_0_0"/>
<keyword evidence="7" id="KW-0460">Magnesium</keyword>
<dbReference type="EnsemblBacteria" id="AAF11839">
    <property type="protein sequence ID" value="AAF11839"/>
    <property type="gene ID" value="DR_2293"/>
</dbReference>
<dbReference type="KEGG" id="dra:DR_2293"/>
<evidence type="ECO:0000256" key="7">
    <source>
        <dbReference type="ARBA" id="ARBA00022842"/>
    </source>
</evidence>
<evidence type="ECO:0000256" key="3">
    <source>
        <dbReference type="ARBA" id="ARBA00022722"/>
    </source>
</evidence>
<name>Q9RS34_DEIRA</name>
<dbReference type="Proteomes" id="UP000002524">
    <property type="component" value="Chromosome 1"/>
</dbReference>
<dbReference type="PIR" id="G75291">
    <property type="entry name" value="G75291"/>
</dbReference>
<evidence type="ECO:0000256" key="5">
    <source>
        <dbReference type="ARBA" id="ARBA00022763"/>
    </source>
</evidence>
<sequence>MGKMPRPFLPALFSSRLVNGMFGLVALGWALGAWVGERTLPTLLLAYLPPLLWLLPAGLALLWSVGRRRGRGLALLTLGLAAWGAGLLHWRPQADGELRVLTYNVARGSQGTAAALLSTLQASDADLILLQETNLLDPAKGLALRSGLSGYALTQGREVWTLSRWPVLRQTQHAVPGSTRTFAETWVKGPDGRTLRVVNAHLGTVLITSALRGDTAKVRRTAQARREQVALLCRIAAHEPGPVLLGGDLNTPPRGRLYRRLTGCFGPDAHDRAGQGPGWTFPGLLLRIDHLLVRDLRPTRARVLSMAGSDHRPLLVEYRWGR</sequence>
<keyword evidence="6" id="KW-0378">Hydrolase</keyword>
<dbReference type="InParanoid" id="Q9RS34"/>
<dbReference type="OrthoDB" id="9813425at2"/>
<keyword evidence="3" id="KW-0540">Nuclease</keyword>
<dbReference type="GO" id="GO:0016787">
    <property type="term" value="F:hydrolase activity"/>
    <property type="evidence" value="ECO:0007669"/>
    <property type="project" value="UniProtKB-KW"/>
</dbReference>
<dbReference type="SUPFAM" id="SSF56219">
    <property type="entry name" value="DNase I-like"/>
    <property type="match status" value="1"/>
</dbReference>
<reference evidence="11 12" key="1">
    <citation type="journal article" date="1999" name="Science">
        <title>Genome sequence of the radioresistant bacterium Deinococcus radiodurans R1.</title>
        <authorList>
            <person name="White O."/>
            <person name="Eisen J.A."/>
            <person name="Heidelberg J.F."/>
            <person name="Hickey E.K."/>
            <person name="Peterson J.D."/>
            <person name="Dodson R.J."/>
            <person name="Haft D.H."/>
            <person name="Gwinn M.L."/>
            <person name="Nelson W.C."/>
            <person name="Richardson D.L."/>
            <person name="Moffat K.S."/>
            <person name="Qin H."/>
            <person name="Jiang L."/>
            <person name="Pamphile W."/>
            <person name="Crosby M."/>
            <person name="Shen M."/>
            <person name="Vamathevan J.J."/>
            <person name="Lam P."/>
            <person name="McDonald L."/>
            <person name="Utterback T."/>
            <person name="Zalewski C."/>
            <person name="Makarova K.S."/>
            <person name="Aravind L."/>
            <person name="Daly M.J."/>
            <person name="Minton K.W."/>
            <person name="Fleischmann R.D."/>
            <person name="Ketchum K.A."/>
            <person name="Nelson K.E."/>
            <person name="Salzberg S."/>
            <person name="Smith H.O."/>
            <person name="Venter J.C."/>
            <person name="Fraser C.M."/>
        </authorList>
    </citation>
    <scope>NUCLEOTIDE SEQUENCE [LARGE SCALE GENOMIC DNA]</scope>
    <source>
        <strain evidence="12">ATCC 13939 / DSM 20539 / JCM 16871 / LMG 4051 / NBRC 15346 / NCIMB 9279 / R1 / VKM B-1422</strain>
    </source>
</reference>
<evidence type="ECO:0000256" key="8">
    <source>
        <dbReference type="ARBA" id="ARBA00023204"/>
    </source>
</evidence>
<keyword evidence="4" id="KW-0479">Metal-binding</keyword>
<evidence type="ECO:0000256" key="4">
    <source>
        <dbReference type="ARBA" id="ARBA00022723"/>
    </source>
</evidence>
<feature type="domain" description="Endonuclease/exonuclease/phosphatase" evidence="10">
    <location>
        <begin position="101"/>
        <end position="311"/>
    </location>
</feature>
<comment type="cofactor">
    <cofactor evidence="2">
        <name>Mg(2+)</name>
        <dbReference type="ChEBI" id="CHEBI:18420"/>
    </cofactor>
</comment>
<evidence type="ECO:0000313" key="11">
    <source>
        <dbReference type="EMBL" id="AAF11839.1"/>
    </source>
</evidence>
<dbReference type="GO" id="GO:0046872">
    <property type="term" value="F:metal ion binding"/>
    <property type="evidence" value="ECO:0007669"/>
    <property type="project" value="UniProtKB-KW"/>
</dbReference>
<dbReference type="AlphaFoldDB" id="Q9RS34"/>
<dbReference type="STRING" id="243230.DR_2293"/>
<evidence type="ECO:0000256" key="6">
    <source>
        <dbReference type="ARBA" id="ARBA00022801"/>
    </source>
</evidence>
<evidence type="ECO:0000256" key="1">
    <source>
        <dbReference type="ARBA" id="ARBA00001936"/>
    </source>
</evidence>
<dbReference type="InterPro" id="IPR051547">
    <property type="entry name" value="TDP2-like"/>
</dbReference>
<keyword evidence="12" id="KW-1185">Reference proteome</keyword>
<dbReference type="GO" id="GO:0004518">
    <property type="term" value="F:nuclease activity"/>
    <property type="evidence" value="ECO:0007669"/>
    <property type="project" value="UniProtKB-KW"/>
</dbReference>
<dbReference type="Gene3D" id="3.60.10.10">
    <property type="entry name" value="Endonuclease/exonuclease/phosphatase"/>
    <property type="match status" value="1"/>
</dbReference>
<evidence type="ECO:0000259" key="10">
    <source>
        <dbReference type="Pfam" id="PF03372"/>
    </source>
</evidence>
<keyword evidence="9" id="KW-0472">Membrane</keyword>
<evidence type="ECO:0000256" key="9">
    <source>
        <dbReference type="SAM" id="Phobius"/>
    </source>
</evidence>
<organism evidence="11 12">
    <name type="scientific">Deinococcus radiodurans (strain ATCC 13939 / DSM 20539 / JCM 16871 / CCUG 27074 / LMG 4051 / NBRC 15346 / NCIMB 9279 / VKM B-1422 / R1)</name>
    <dbReference type="NCBI Taxonomy" id="243230"/>
    <lineage>
        <taxon>Bacteria</taxon>
        <taxon>Thermotogati</taxon>
        <taxon>Deinococcota</taxon>
        <taxon>Deinococci</taxon>
        <taxon>Deinococcales</taxon>
        <taxon>Deinococcaceae</taxon>
        <taxon>Deinococcus</taxon>
    </lineage>
</organism>
<keyword evidence="8" id="KW-0234">DNA repair</keyword>
<feature type="transmembrane region" description="Helical" evidence="9">
    <location>
        <begin position="44"/>
        <end position="65"/>
    </location>
</feature>
<dbReference type="PANTHER" id="PTHR15822:SF4">
    <property type="entry name" value="TYROSYL-DNA PHOSPHODIESTERASE 2"/>
    <property type="match status" value="1"/>
</dbReference>
<dbReference type="InterPro" id="IPR005135">
    <property type="entry name" value="Endo/exonuclease/phosphatase"/>
</dbReference>
<keyword evidence="9" id="KW-1133">Transmembrane helix</keyword>
<comment type="cofactor">
    <cofactor evidence="1">
        <name>Mn(2+)</name>
        <dbReference type="ChEBI" id="CHEBI:29035"/>
    </cofactor>
</comment>
<dbReference type="PATRIC" id="fig|243230.17.peg.2522"/>
<feature type="transmembrane region" description="Helical" evidence="9">
    <location>
        <begin position="72"/>
        <end position="90"/>
    </location>
</feature>
<dbReference type="PaxDb" id="243230-DR_2293"/>
<feature type="transmembrane region" description="Helical" evidence="9">
    <location>
        <begin position="12"/>
        <end position="32"/>
    </location>
</feature>
<gene>
    <name evidence="11" type="ordered locus">DR_2293</name>
</gene>
<accession>Q9RS34</accession>
<dbReference type="PANTHER" id="PTHR15822">
    <property type="entry name" value="TRAF AND TNF RECEPTOR-ASSOCIATED PROTEIN"/>
    <property type="match status" value="1"/>
</dbReference>
<protein>
    <recommendedName>
        <fullName evidence="10">Endonuclease/exonuclease/phosphatase domain-containing protein</fullName>
    </recommendedName>
</protein>
<dbReference type="GO" id="GO:0006281">
    <property type="term" value="P:DNA repair"/>
    <property type="evidence" value="ECO:0007669"/>
    <property type="project" value="UniProtKB-KW"/>
</dbReference>
<keyword evidence="5" id="KW-0227">DNA damage</keyword>
<evidence type="ECO:0000256" key="2">
    <source>
        <dbReference type="ARBA" id="ARBA00001946"/>
    </source>
</evidence>
<evidence type="ECO:0000313" key="12">
    <source>
        <dbReference type="Proteomes" id="UP000002524"/>
    </source>
</evidence>
<proteinExistence type="predicted"/>
<dbReference type="eggNOG" id="COG3021">
    <property type="taxonomic scope" value="Bacteria"/>
</dbReference>
<dbReference type="EMBL" id="AE000513">
    <property type="protein sequence ID" value="AAF11839.1"/>
    <property type="molecule type" value="Genomic_DNA"/>
</dbReference>